<comment type="caution">
    <text evidence="5">The sequence shown here is derived from an EMBL/GenBank/DDBJ whole genome shotgun (WGS) entry which is preliminary data.</text>
</comment>
<dbReference type="InterPro" id="IPR036661">
    <property type="entry name" value="Luciferase-like_sf"/>
</dbReference>
<gene>
    <name evidence="5" type="ORF">WCD58_29300</name>
</gene>
<feature type="region of interest" description="Disordered" evidence="3">
    <location>
        <begin position="218"/>
        <end position="248"/>
    </location>
</feature>
<dbReference type="RefSeq" id="WP_337706664.1">
    <property type="nucleotide sequence ID" value="NZ_JBBEGM010000016.1"/>
</dbReference>
<proteinExistence type="predicted"/>
<feature type="domain" description="Luciferase-like" evidence="4">
    <location>
        <begin position="12"/>
        <end position="247"/>
    </location>
</feature>
<evidence type="ECO:0000313" key="5">
    <source>
        <dbReference type="EMBL" id="MEJ2865291.1"/>
    </source>
</evidence>
<dbReference type="InterPro" id="IPR050766">
    <property type="entry name" value="Bact_Lucif_Oxidored"/>
</dbReference>
<dbReference type="InterPro" id="IPR011251">
    <property type="entry name" value="Luciferase-like_dom"/>
</dbReference>
<dbReference type="Pfam" id="PF00296">
    <property type="entry name" value="Bac_luciferase"/>
    <property type="match status" value="1"/>
</dbReference>
<dbReference type="PANTHER" id="PTHR30137">
    <property type="entry name" value="LUCIFERASE-LIKE MONOOXYGENASE"/>
    <property type="match status" value="1"/>
</dbReference>
<keyword evidence="2" id="KW-0503">Monooxygenase</keyword>
<evidence type="ECO:0000256" key="2">
    <source>
        <dbReference type="ARBA" id="ARBA00023033"/>
    </source>
</evidence>
<feature type="compositionally biased region" description="Basic and acidic residues" evidence="3">
    <location>
        <begin position="218"/>
        <end position="241"/>
    </location>
</feature>
<accession>A0ABU8MD68</accession>
<dbReference type="SUPFAM" id="SSF51679">
    <property type="entry name" value="Bacterial luciferase-like"/>
    <property type="match status" value="1"/>
</dbReference>
<reference evidence="5 6" key="1">
    <citation type="submission" date="2024-03" db="EMBL/GenBank/DDBJ databases">
        <title>Actinomycetospora sp. OC33-EN07, a novel actinomycete isolated from wild orchid (Aerides multiflora).</title>
        <authorList>
            <person name="Suriyachadkun C."/>
        </authorList>
    </citation>
    <scope>NUCLEOTIDE SEQUENCE [LARGE SCALE GENOMIC DNA]</scope>
    <source>
        <strain evidence="5 6">OC33-EN07</strain>
    </source>
</reference>
<dbReference type="Gene3D" id="3.20.20.30">
    <property type="entry name" value="Luciferase-like domain"/>
    <property type="match status" value="1"/>
</dbReference>
<keyword evidence="1" id="KW-0560">Oxidoreductase</keyword>
<evidence type="ECO:0000259" key="4">
    <source>
        <dbReference type="Pfam" id="PF00296"/>
    </source>
</evidence>
<organism evidence="5 6">
    <name type="scientific">Actinomycetospora flava</name>
    <dbReference type="NCBI Taxonomy" id="3129232"/>
    <lineage>
        <taxon>Bacteria</taxon>
        <taxon>Bacillati</taxon>
        <taxon>Actinomycetota</taxon>
        <taxon>Actinomycetes</taxon>
        <taxon>Pseudonocardiales</taxon>
        <taxon>Pseudonocardiaceae</taxon>
        <taxon>Actinomycetospora</taxon>
    </lineage>
</organism>
<dbReference type="EMBL" id="JBBEGM010000016">
    <property type="protein sequence ID" value="MEJ2865291.1"/>
    <property type="molecule type" value="Genomic_DNA"/>
</dbReference>
<keyword evidence="6" id="KW-1185">Reference proteome</keyword>
<protein>
    <submittedName>
        <fullName evidence="5">LLM class flavin-dependent oxidoreductase</fullName>
    </submittedName>
</protein>
<dbReference type="Proteomes" id="UP001369736">
    <property type="component" value="Unassembled WGS sequence"/>
</dbReference>
<evidence type="ECO:0000256" key="1">
    <source>
        <dbReference type="ARBA" id="ARBA00023002"/>
    </source>
</evidence>
<dbReference type="PANTHER" id="PTHR30137:SF8">
    <property type="entry name" value="BLR5498 PROTEIN"/>
    <property type="match status" value="1"/>
</dbReference>
<evidence type="ECO:0000313" key="6">
    <source>
        <dbReference type="Proteomes" id="UP001369736"/>
    </source>
</evidence>
<name>A0ABU8MD68_9PSEU</name>
<sequence>MTRVGLYLDLRIPPGARGADVYARTLDRVADAERRGLEAVWVTEHHGFADGYLPAPLTAAAAIAARTRTLRVGTAVVIGPMLPVETLAEQAAVVDLVSGGRLELGVGAGWSAAEFARVGADHRARYATLEDHLRRLPGLWADGTVTPAPVQDPLPTWVGARGPRGARLAGRVGAGLLWLDPALEAPYAEGLAGRPGRLGGLVNVLLADDPDAAKAEVRAAARRNRESYRGNDDQAATRKVDGPAPLRSASGDATFPKLRVLTADDAVTAVRAQLAALARFPVTDVFCFADLGGLPADVVDRHLELVTDVLRPGLAPVTVGGAP</sequence>
<evidence type="ECO:0000256" key="3">
    <source>
        <dbReference type="SAM" id="MobiDB-lite"/>
    </source>
</evidence>